<feature type="signal peptide" evidence="3">
    <location>
        <begin position="1"/>
        <end position="20"/>
    </location>
</feature>
<dbReference type="PROSITE" id="PS51164">
    <property type="entry name" value="CBM1_2"/>
    <property type="match status" value="1"/>
</dbReference>
<dbReference type="GO" id="GO:0005576">
    <property type="term" value="C:extracellular region"/>
    <property type="evidence" value="ECO:0007669"/>
    <property type="project" value="InterPro"/>
</dbReference>
<evidence type="ECO:0000313" key="6">
    <source>
        <dbReference type="Proteomes" id="UP000186583"/>
    </source>
</evidence>
<keyword evidence="6" id="KW-1185">Reference proteome</keyword>
<reference evidence="5 6" key="1">
    <citation type="submission" date="2016-11" db="EMBL/GenBank/DDBJ databases">
        <title>Draft Genome Assembly of Colletotrichum chlorophyti a pathogen of herbaceous plants.</title>
        <authorList>
            <person name="Gan P."/>
            <person name="Narusaka M."/>
            <person name="Tsushima A."/>
            <person name="Narusaka Y."/>
            <person name="Takano Y."/>
            <person name="Shirasu K."/>
        </authorList>
    </citation>
    <scope>NUCLEOTIDE SEQUENCE [LARGE SCALE GENOMIC DNA]</scope>
    <source>
        <strain evidence="5 6">NTL11</strain>
    </source>
</reference>
<dbReference type="Pfam" id="PF00734">
    <property type="entry name" value="CBM_1"/>
    <property type="match status" value="1"/>
</dbReference>
<dbReference type="GO" id="GO:0005975">
    <property type="term" value="P:carbohydrate metabolic process"/>
    <property type="evidence" value="ECO:0007669"/>
    <property type="project" value="InterPro"/>
</dbReference>
<keyword evidence="1 3" id="KW-0732">Signal</keyword>
<sequence length="284" mass="29302">MRPFLATSLAAALLLSPVSAQSAVPAWQQCGGNGWTSGTVCVSGYTCSILNPWYSQCVPGSSVPSSTSAKPVSTSSTPVQTATGTRASTSSRAATTLATVTTTAGGGGGGGPVPTTLVPGYAWIRAVAPPNFHSYLQAKPTNTPGKARLESPAGAGQFKIDAGQLVHLTGGAPLYLNVENPADKTQRKLETWFAAGRNTYGTFAFQGDTLTWSAPDINRPNLAAWLVCEDQEVFINTGAYLYQTPAGCADQTVSGVCVSSPPRPPVFLANEAQIHSYGGSTADL</sequence>
<protein>
    <submittedName>
        <fullName evidence="5">Putative endoglucanase type F 1</fullName>
    </submittedName>
</protein>
<evidence type="ECO:0000256" key="2">
    <source>
        <dbReference type="SAM" id="MobiDB-lite"/>
    </source>
</evidence>
<dbReference type="GO" id="GO:0030248">
    <property type="term" value="F:cellulose binding"/>
    <property type="evidence" value="ECO:0007669"/>
    <property type="project" value="InterPro"/>
</dbReference>
<dbReference type="SMART" id="SM00236">
    <property type="entry name" value="fCBD"/>
    <property type="match status" value="1"/>
</dbReference>
<feature type="region of interest" description="Disordered" evidence="2">
    <location>
        <begin position="64"/>
        <end position="93"/>
    </location>
</feature>
<dbReference type="SUPFAM" id="SSF57180">
    <property type="entry name" value="Cellulose-binding domain"/>
    <property type="match status" value="1"/>
</dbReference>
<dbReference type="STRING" id="708187.A0A1Q8RMD7"/>
<proteinExistence type="predicted"/>
<dbReference type="InterPro" id="IPR000254">
    <property type="entry name" value="CBD"/>
</dbReference>
<dbReference type="AlphaFoldDB" id="A0A1Q8RMD7"/>
<dbReference type="OrthoDB" id="70316at2759"/>
<accession>A0A1Q8RMD7</accession>
<name>A0A1Q8RMD7_9PEZI</name>
<evidence type="ECO:0000256" key="3">
    <source>
        <dbReference type="SAM" id="SignalP"/>
    </source>
</evidence>
<dbReference type="Proteomes" id="UP000186583">
    <property type="component" value="Unassembled WGS sequence"/>
</dbReference>
<evidence type="ECO:0000313" key="5">
    <source>
        <dbReference type="EMBL" id="OLN85477.1"/>
    </source>
</evidence>
<feature type="domain" description="CBM1" evidence="4">
    <location>
        <begin position="22"/>
        <end position="58"/>
    </location>
</feature>
<dbReference type="EMBL" id="MPGH01000164">
    <property type="protein sequence ID" value="OLN85477.1"/>
    <property type="molecule type" value="Genomic_DNA"/>
</dbReference>
<dbReference type="InterPro" id="IPR035971">
    <property type="entry name" value="CBD_sf"/>
</dbReference>
<evidence type="ECO:0000256" key="1">
    <source>
        <dbReference type="ARBA" id="ARBA00022729"/>
    </source>
</evidence>
<gene>
    <name evidence="5" type="ORF">CCHL11_08053</name>
</gene>
<comment type="caution">
    <text evidence="5">The sequence shown here is derived from an EMBL/GenBank/DDBJ whole genome shotgun (WGS) entry which is preliminary data.</text>
</comment>
<feature type="chain" id="PRO_5013045077" evidence="3">
    <location>
        <begin position="21"/>
        <end position="284"/>
    </location>
</feature>
<organism evidence="5 6">
    <name type="scientific">Colletotrichum chlorophyti</name>
    <dbReference type="NCBI Taxonomy" id="708187"/>
    <lineage>
        <taxon>Eukaryota</taxon>
        <taxon>Fungi</taxon>
        <taxon>Dikarya</taxon>
        <taxon>Ascomycota</taxon>
        <taxon>Pezizomycotina</taxon>
        <taxon>Sordariomycetes</taxon>
        <taxon>Hypocreomycetidae</taxon>
        <taxon>Glomerellales</taxon>
        <taxon>Glomerellaceae</taxon>
        <taxon>Colletotrichum</taxon>
    </lineage>
</organism>
<evidence type="ECO:0000259" key="4">
    <source>
        <dbReference type="PROSITE" id="PS51164"/>
    </source>
</evidence>